<keyword evidence="1" id="KW-0812">Transmembrane</keyword>
<name>A0A3P6QS11_DIBLA</name>
<protein>
    <submittedName>
        <fullName evidence="2">Uncharacterized protein</fullName>
    </submittedName>
</protein>
<dbReference type="Gene3D" id="3.40.50.300">
    <property type="entry name" value="P-loop containing nucleotide triphosphate hydrolases"/>
    <property type="match status" value="1"/>
</dbReference>
<dbReference type="AlphaFoldDB" id="A0A3P6QS11"/>
<dbReference type="EMBL" id="UYRU01013122">
    <property type="protein sequence ID" value="VDK48797.1"/>
    <property type="molecule type" value="Genomic_DNA"/>
</dbReference>
<keyword evidence="3" id="KW-1185">Reference proteome</keyword>
<keyword evidence="1" id="KW-1133">Transmembrane helix</keyword>
<accession>A0A3P6QS11</accession>
<keyword evidence="1" id="KW-0472">Membrane</keyword>
<evidence type="ECO:0000313" key="3">
    <source>
        <dbReference type="Proteomes" id="UP000281553"/>
    </source>
</evidence>
<evidence type="ECO:0000313" key="2">
    <source>
        <dbReference type="EMBL" id="VDK48797.1"/>
    </source>
</evidence>
<dbReference type="InterPro" id="IPR027417">
    <property type="entry name" value="P-loop_NTPase"/>
</dbReference>
<reference evidence="2 3" key="1">
    <citation type="submission" date="2018-11" db="EMBL/GenBank/DDBJ databases">
        <authorList>
            <consortium name="Pathogen Informatics"/>
        </authorList>
    </citation>
    <scope>NUCLEOTIDE SEQUENCE [LARGE SCALE GENOMIC DNA]</scope>
</reference>
<sequence length="86" mass="9751">MEKTDTTVWVGLIQMLKEKELLPVIAFCFSRARITNLVHALDSVDLLTKGAFQQFLFCNLLIFVFLFFVCPLSAGFLAQFGVKRCS</sequence>
<proteinExistence type="predicted"/>
<gene>
    <name evidence="2" type="ORF">DILT_LOCUS1681</name>
</gene>
<evidence type="ECO:0000256" key="1">
    <source>
        <dbReference type="SAM" id="Phobius"/>
    </source>
</evidence>
<feature type="transmembrane region" description="Helical" evidence="1">
    <location>
        <begin position="60"/>
        <end position="82"/>
    </location>
</feature>
<organism evidence="2 3">
    <name type="scientific">Dibothriocephalus latus</name>
    <name type="common">Fish tapeworm</name>
    <name type="synonym">Diphyllobothrium latum</name>
    <dbReference type="NCBI Taxonomy" id="60516"/>
    <lineage>
        <taxon>Eukaryota</taxon>
        <taxon>Metazoa</taxon>
        <taxon>Spiralia</taxon>
        <taxon>Lophotrochozoa</taxon>
        <taxon>Platyhelminthes</taxon>
        <taxon>Cestoda</taxon>
        <taxon>Eucestoda</taxon>
        <taxon>Diphyllobothriidea</taxon>
        <taxon>Diphyllobothriidae</taxon>
        <taxon>Dibothriocephalus</taxon>
    </lineage>
</organism>
<dbReference type="Proteomes" id="UP000281553">
    <property type="component" value="Unassembled WGS sequence"/>
</dbReference>